<name>A0A231GT36_9NOCA</name>
<dbReference type="Gene3D" id="2.60.120.40">
    <property type="match status" value="1"/>
</dbReference>
<dbReference type="InterPro" id="IPR008983">
    <property type="entry name" value="Tumour_necrosis_fac-like_dom"/>
</dbReference>
<accession>A0A231GT36</accession>
<dbReference type="EMBL" id="NGAF01000065">
    <property type="protein sequence ID" value="OXR39787.1"/>
    <property type="molecule type" value="Genomic_DNA"/>
</dbReference>
<keyword evidence="3" id="KW-1185">Reference proteome</keyword>
<dbReference type="AlphaFoldDB" id="A0A231GT36"/>
<reference evidence="2 3" key="1">
    <citation type="submission" date="2017-07" db="EMBL/GenBank/DDBJ databases">
        <title>First draft Genome Sequence of Nocardia cerradoensis isolated from human infection.</title>
        <authorList>
            <person name="Carrasco G."/>
        </authorList>
    </citation>
    <scope>NUCLEOTIDE SEQUENCE [LARGE SCALE GENOMIC DNA]</scope>
    <source>
        <strain evidence="2 3">CNM20130759</strain>
    </source>
</reference>
<feature type="compositionally biased region" description="Basic and acidic residues" evidence="1">
    <location>
        <begin position="9"/>
        <end position="27"/>
    </location>
</feature>
<comment type="caution">
    <text evidence="2">The sequence shown here is derived from an EMBL/GenBank/DDBJ whole genome shotgun (WGS) entry which is preliminary data.</text>
</comment>
<feature type="region of interest" description="Disordered" evidence="1">
    <location>
        <begin position="1"/>
        <end position="30"/>
    </location>
</feature>
<protein>
    <recommendedName>
        <fullName evidence="4">C1q domain-containing protein</fullName>
    </recommendedName>
</protein>
<dbReference type="Proteomes" id="UP000215506">
    <property type="component" value="Unassembled WGS sequence"/>
</dbReference>
<evidence type="ECO:0000313" key="3">
    <source>
        <dbReference type="Proteomes" id="UP000215506"/>
    </source>
</evidence>
<evidence type="ECO:0008006" key="4">
    <source>
        <dbReference type="Google" id="ProtNLM"/>
    </source>
</evidence>
<evidence type="ECO:0000313" key="2">
    <source>
        <dbReference type="EMBL" id="OXR39787.1"/>
    </source>
</evidence>
<sequence length="223" mass="23535">MSGTAEPVRPPKTDAEWARDTSRRLDSVENPTSMRVGEWVFSTSADGSLIVSNVNGGSVVLARRPEGGENDPDAIQDDAVPAVSVVRNAAQTLPSGGAAVIFDGARFQSGGDWTGGKTTFDAINAPVSGIYQVSGSVHFRDGSGYWMVIVLVDDQPMLYGRISDNSGQNNIWLTSQVNGLLRVNAGQKIQLWAAAYSGQGIGSTTLTSSPVPTVFSMSLVQRS</sequence>
<dbReference type="SUPFAM" id="SSF49842">
    <property type="entry name" value="TNF-like"/>
    <property type="match status" value="1"/>
</dbReference>
<evidence type="ECO:0000256" key="1">
    <source>
        <dbReference type="SAM" id="MobiDB-lite"/>
    </source>
</evidence>
<dbReference type="RefSeq" id="WP_039782117.1">
    <property type="nucleotide sequence ID" value="NZ_NGAF01000065.1"/>
</dbReference>
<organism evidence="2 3">
    <name type="scientific">Nocardia cerradoensis</name>
    <dbReference type="NCBI Taxonomy" id="85688"/>
    <lineage>
        <taxon>Bacteria</taxon>
        <taxon>Bacillati</taxon>
        <taxon>Actinomycetota</taxon>
        <taxon>Actinomycetes</taxon>
        <taxon>Mycobacteriales</taxon>
        <taxon>Nocardiaceae</taxon>
        <taxon>Nocardia</taxon>
    </lineage>
</organism>
<gene>
    <name evidence="2" type="ORF">B7C42_08139</name>
</gene>
<proteinExistence type="predicted"/>